<dbReference type="AlphaFoldDB" id="A0AAN5CY33"/>
<keyword evidence="2" id="KW-1185">Reference proteome</keyword>
<protein>
    <submittedName>
        <fullName evidence="1">Uncharacterized protein</fullName>
    </submittedName>
</protein>
<dbReference type="Gene3D" id="3.30.900.20">
    <property type="match status" value="1"/>
</dbReference>
<feature type="non-terminal residue" evidence="1">
    <location>
        <position position="1"/>
    </location>
</feature>
<sequence length="221" mass="24863">TSSESSRSEEEGNRSICAGRCVCLHAFSQWATLALESLLLHHGLLSAPLSVLEKGEKEAEGGERVREALRRSLKGRRHQDVREILVCFGVSPLLVHRVYRLPVSVCCEEEGEEREENEEEITRCGSPCAALNAIEQRKINRSLFSMFPPESSSGKTQRVYIVVRGSEQLLSEEATEVEGVSKAKEGEITLEWSHSGCGRRMKEEGEKRDEESILMRLKQFM</sequence>
<evidence type="ECO:0000313" key="2">
    <source>
        <dbReference type="Proteomes" id="UP001328107"/>
    </source>
</evidence>
<dbReference type="EMBL" id="BTRK01000005">
    <property type="protein sequence ID" value="GMR52943.1"/>
    <property type="molecule type" value="Genomic_DNA"/>
</dbReference>
<evidence type="ECO:0000313" key="1">
    <source>
        <dbReference type="EMBL" id="GMR52943.1"/>
    </source>
</evidence>
<reference evidence="2" key="1">
    <citation type="submission" date="2022-10" db="EMBL/GenBank/DDBJ databases">
        <title>Genome assembly of Pristionchus species.</title>
        <authorList>
            <person name="Yoshida K."/>
            <person name="Sommer R.J."/>
        </authorList>
    </citation>
    <scope>NUCLEOTIDE SEQUENCE [LARGE SCALE GENOMIC DNA]</scope>
    <source>
        <strain evidence="2">RS5460</strain>
    </source>
</reference>
<accession>A0AAN5CY33</accession>
<dbReference type="InterPro" id="IPR053729">
    <property type="entry name" value="MAD2L1BP_domain_sf"/>
</dbReference>
<proteinExistence type="predicted"/>
<dbReference type="Proteomes" id="UP001328107">
    <property type="component" value="Unassembled WGS sequence"/>
</dbReference>
<name>A0AAN5CY33_9BILA</name>
<gene>
    <name evidence="1" type="ORF">PMAYCL1PPCAC_23138</name>
</gene>
<organism evidence="1 2">
    <name type="scientific">Pristionchus mayeri</name>
    <dbReference type="NCBI Taxonomy" id="1317129"/>
    <lineage>
        <taxon>Eukaryota</taxon>
        <taxon>Metazoa</taxon>
        <taxon>Ecdysozoa</taxon>
        <taxon>Nematoda</taxon>
        <taxon>Chromadorea</taxon>
        <taxon>Rhabditida</taxon>
        <taxon>Rhabditina</taxon>
        <taxon>Diplogasteromorpha</taxon>
        <taxon>Diplogasteroidea</taxon>
        <taxon>Neodiplogasteridae</taxon>
        <taxon>Pristionchus</taxon>
    </lineage>
</organism>
<comment type="caution">
    <text evidence="1">The sequence shown here is derived from an EMBL/GenBank/DDBJ whole genome shotgun (WGS) entry which is preliminary data.</text>
</comment>